<name>A0AB36P2U2_9FLAO</name>
<proteinExistence type="predicted"/>
<dbReference type="EMBL" id="MUHB01000007">
    <property type="protein sequence ID" value="OXB05858.1"/>
    <property type="molecule type" value="Genomic_DNA"/>
</dbReference>
<gene>
    <name evidence="2" type="ORF">B0A72_07565</name>
</gene>
<reference evidence="2 3" key="1">
    <citation type="submission" date="2016-11" db="EMBL/GenBank/DDBJ databases">
        <title>Whole genomes of Flavobacteriaceae.</title>
        <authorList>
            <person name="Stine C."/>
            <person name="Li C."/>
            <person name="Tadesse D."/>
        </authorList>
    </citation>
    <scope>NUCLEOTIDE SEQUENCE [LARGE SCALE GENOMIC DNA]</scope>
    <source>
        <strain evidence="2 3">ATCC 19366</strain>
    </source>
</reference>
<protein>
    <submittedName>
        <fullName evidence="2">Uncharacterized protein</fullName>
    </submittedName>
</protein>
<evidence type="ECO:0000313" key="3">
    <source>
        <dbReference type="Proteomes" id="UP000198431"/>
    </source>
</evidence>
<feature type="transmembrane region" description="Helical" evidence="1">
    <location>
        <begin position="6"/>
        <end position="28"/>
    </location>
</feature>
<keyword evidence="1" id="KW-0472">Membrane</keyword>
<organism evidence="2 3">
    <name type="scientific">Flavobacterium pectinovorum</name>
    <dbReference type="NCBI Taxonomy" id="29533"/>
    <lineage>
        <taxon>Bacteria</taxon>
        <taxon>Pseudomonadati</taxon>
        <taxon>Bacteroidota</taxon>
        <taxon>Flavobacteriia</taxon>
        <taxon>Flavobacteriales</taxon>
        <taxon>Flavobacteriaceae</taxon>
        <taxon>Flavobacterium</taxon>
    </lineage>
</organism>
<dbReference type="AlphaFoldDB" id="A0AB36P2U2"/>
<sequence>MRNKNLCKALIISFFYVLLGTIAVMVSFPDYSIMGFDYNNPLWLPLVILTIPVNILLFGLVMVDISFIAIFILQSIVFLITWLVVFKLLNFMNKRKYPKRS</sequence>
<keyword evidence="1" id="KW-0812">Transmembrane</keyword>
<feature type="transmembrane region" description="Helical" evidence="1">
    <location>
        <begin position="40"/>
        <end position="61"/>
    </location>
</feature>
<comment type="caution">
    <text evidence="2">The sequence shown here is derived from an EMBL/GenBank/DDBJ whole genome shotgun (WGS) entry which is preliminary data.</text>
</comment>
<keyword evidence="1" id="KW-1133">Transmembrane helix</keyword>
<accession>A0AB36P2U2</accession>
<dbReference type="Proteomes" id="UP000198431">
    <property type="component" value="Unassembled WGS sequence"/>
</dbReference>
<feature type="transmembrane region" description="Helical" evidence="1">
    <location>
        <begin position="67"/>
        <end position="89"/>
    </location>
</feature>
<evidence type="ECO:0000313" key="2">
    <source>
        <dbReference type="EMBL" id="OXB05858.1"/>
    </source>
</evidence>
<evidence type="ECO:0000256" key="1">
    <source>
        <dbReference type="SAM" id="Phobius"/>
    </source>
</evidence>